<evidence type="ECO:0000313" key="3">
    <source>
        <dbReference type="Proteomes" id="UP000311382"/>
    </source>
</evidence>
<proteinExistence type="predicted"/>
<feature type="compositionally biased region" description="Polar residues" evidence="1">
    <location>
        <begin position="25"/>
        <end position="35"/>
    </location>
</feature>
<dbReference type="AlphaFoldDB" id="A0A5C5G1X1"/>
<gene>
    <name evidence="2" type="ORF">DMC30DRAFT_67612</name>
</gene>
<dbReference type="Proteomes" id="UP000311382">
    <property type="component" value="Unassembled WGS sequence"/>
</dbReference>
<protein>
    <submittedName>
        <fullName evidence="2">Uncharacterized protein</fullName>
    </submittedName>
</protein>
<evidence type="ECO:0000256" key="1">
    <source>
        <dbReference type="SAM" id="MobiDB-lite"/>
    </source>
</evidence>
<comment type="caution">
    <text evidence="2">The sequence shown here is derived from an EMBL/GenBank/DDBJ whole genome shotgun (WGS) entry which is preliminary data.</text>
</comment>
<feature type="region of interest" description="Disordered" evidence="1">
    <location>
        <begin position="119"/>
        <end position="241"/>
    </location>
</feature>
<organism evidence="2 3">
    <name type="scientific">Rhodotorula diobovata</name>
    <dbReference type="NCBI Taxonomy" id="5288"/>
    <lineage>
        <taxon>Eukaryota</taxon>
        <taxon>Fungi</taxon>
        <taxon>Dikarya</taxon>
        <taxon>Basidiomycota</taxon>
        <taxon>Pucciniomycotina</taxon>
        <taxon>Microbotryomycetes</taxon>
        <taxon>Sporidiobolales</taxon>
        <taxon>Sporidiobolaceae</taxon>
        <taxon>Rhodotorula</taxon>
    </lineage>
</organism>
<dbReference type="EMBL" id="SOZI01000015">
    <property type="protein sequence ID" value="TNY23118.1"/>
    <property type="molecule type" value="Genomic_DNA"/>
</dbReference>
<feature type="region of interest" description="Disordered" evidence="1">
    <location>
        <begin position="23"/>
        <end position="82"/>
    </location>
</feature>
<accession>A0A5C5G1X1</accession>
<name>A0A5C5G1X1_9BASI</name>
<reference evidence="2 3" key="1">
    <citation type="submission" date="2019-03" db="EMBL/GenBank/DDBJ databases">
        <title>Rhodosporidium diobovatum UCD-FST 08-225 genome sequencing, assembly, and annotation.</title>
        <authorList>
            <person name="Fakankun I.U."/>
            <person name="Fristensky B."/>
            <person name="Levin D.B."/>
        </authorList>
    </citation>
    <scope>NUCLEOTIDE SEQUENCE [LARGE SCALE GENOMIC DNA]</scope>
    <source>
        <strain evidence="2 3">UCD-FST 08-225</strain>
    </source>
</reference>
<feature type="compositionally biased region" description="Low complexity" evidence="1">
    <location>
        <begin position="67"/>
        <end position="76"/>
    </location>
</feature>
<sequence>MTSSRSSDGSARALAMMRGARFGSCSRSETTSVCVSRTPARKPDGASGAAVTHTLASSTPSARRKSCSSVSKSDSAPLSCPSRCTTNSLTSRKALQRACGAAHSRRNLLAPPTWAVSGAPSTWRRVTQPSSTSERIRSRVSEAASSDEADASKTTRWSAPSARWCRTHSTRAGPSERWTVPKRKRYGGRGATDLRRDSTRRTRGSSWVDSAGSASRFDASRQRVASHSRPRRYRDAGGRSRAREAALAALAASWIGWRAGRAR</sequence>
<feature type="compositionally biased region" description="Polar residues" evidence="1">
    <location>
        <begin position="124"/>
        <end position="133"/>
    </location>
</feature>
<keyword evidence="3" id="KW-1185">Reference proteome</keyword>
<evidence type="ECO:0000313" key="2">
    <source>
        <dbReference type="EMBL" id="TNY23118.1"/>
    </source>
</evidence>